<proteinExistence type="inferred from homology"/>
<accession>A0ABR6YEM9</accession>
<evidence type="ECO:0000256" key="5">
    <source>
        <dbReference type="ARBA" id="ARBA00022500"/>
    </source>
</evidence>
<protein>
    <recommendedName>
        <fullName evidence="10">Flagellar protein FliL</fullName>
    </recommendedName>
</protein>
<dbReference type="EMBL" id="JACOGA010000015">
    <property type="protein sequence ID" value="MBC3875025.1"/>
    <property type="molecule type" value="Genomic_DNA"/>
</dbReference>
<keyword evidence="11" id="KW-0282">Flagellum</keyword>
<name>A0ABR6YEM9_9BURK</name>
<keyword evidence="6 10" id="KW-0812">Transmembrane</keyword>
<sequence length="149" mass="17093">MKPEQKATKKDLSKAGSDRFAMYAAVVVLLFFCAVAFFIYVGRNAKNDANISYLELKKSYVNDQGLVGRLMVSIQVNQGDESWLDDNKAILNEQFQKELTVIDLETLRTKEGILELQDELRRKFNQVLKTDKIEAVMVTEVLLQDQRIE</sequence>
<organism evidence="11 12">
    <name type="scientific">Undibacterium flavidum</name>
    <dbReference type="NCBI Taxonomy" id="2762297"/>
    <lineage>
        <taxon>Bacteria</taxon>
        <taxon>Pseudomonadati</taxon>
        <taxon>Pseudomonadota</taxon>
        <taxon>Betaproteobacteria</taxon>
        <taxon>Burkholderiales</taxon>
        <taxon>Oxalobacteraceae</taxon>
        <taxon>Undibacterium</taxon>
    </lineage>
</organism>
<keyword evidence="9 10" id="KW-0472">Membrane</keyword>
<evidence type="ECO:0000256" key="4">
    <source>
        <dbReference type="ARBA" id="ARBA00022475"/>
    </source>
</evidence>
<keyword evidence="5 10" id="KW-0145">Chemotaxis</keyword>
<comment type="subcellular location">
    <subcellularLocation>
        <location evidence="10">Cell inner membrane</location>
    </subcellularLocation>
    <subcellularLocation>
        <location evidence="2">Cell membrane</location>
        <topology evidence="2">Single-pass membrane protein</topology>
    </subcellularLocation>
</comment>
<evidence type="ECO:0000256" key="7">
    <source>
        <dbReference type="ARBA" id="ARBA00022779"/>
    </source>
</evidence>
<feature type="transmembrane region" description="Helical" evidence="10">
    <location>
        <begin position="20"/>
        <end position="41"/>
    </location>
</feature>
<keyword evidence="4" id="KW-1003">Cell membrane</keyword>
<dbReference type="RefSeq" id="WP_186943004.1">
    <property type="nucleotide sequence ID" value="NZ_JACOGA010000015.1"/>
</dbReference>
<evidence type="ECO:0000256" key="3">
    <source>
        <dbReference type="ARBA" id="ARBA00008281"/>
    </source>
</evidence>
<dbReference type="Pfam" id="PF03748">
    <property type="entry name" value="FliL"/>
    <property type="match status" value="1"/>
</dbReference>
<evidence type="ECO:0000256" key="1">
    <source>
        <dbReference type="ARBA" id="ARBA00002254"/>
    </source>
</evidence>
<keyword evidence="11" id="KW-0966">Cell projection</keyword>
<comment type="function">
    <text evidence="1 10">Controls the rotational direction of flagella during chemotaxis.</text>
</comment>
<evidence type="ECO:0000313" key="12">
    <source>
        <dbReference type="Proteomes" id="UP000624279"/>
    </source>
</evidence>
<gene>
    <name evidence="11" type="ORF">H8K55_15660</name>
</gene>
<keyword evidence="8 10" id="KW-1133">Transmembrane helix</keyword>
<dbReference type="InterPro" id="IPR005503">
    <property type="entry name" value="FliL"/>
</dbReference>
<keyword evidence="10" id="KW-0997">Cell inner membrane</keyword>
<evidence type="ECO:0000256" key="10">
    <source>
        <dbReference type="RuleBase" id="RU364125"/>
    </source>
</evidence>
<evidence type="ECO:0000256" key="2">
    <source>
        <dbReference type="ARBA" id="ARBA00004162"/>
    </source>
</evidence>
<keyword evidence="7 10" id="KW-0283">Flagellar rotation</keyword>
<comment type="caution">
    <text evidence="11">The sequence shown here is derived from an EMBL/GenBank/DDBJ whole genome shotgun (WGS) entry which is preliminary data.</text>
</comment>
<keyword evidence="11" id="KW-0969">Cilium</keyword>
<reference evidence="11 12" key="1">
    <citation type="submission" date="2020-08" db="EMBL/GenBank/DDBJ databases">
        <title>Novel species isolated from subtropical streams in China.</title>
        <authorList>
            <person name="Lu H."/>
        </authorList>
    </citation>
    <scope>NUCLEOTIDE SEQUENCE [LARGE SCALE GENOMIC DNA]</scope>
    <source>
        <strain evidence="11 12">LX15W</strain>
    </source>
</reference>
<comment type="similarity">
    <text evidence="3 10">Belongs to the FliL family.</text>
</comment>
<dbReference type="Proteomes" id="UP000624279">
    <property type="component" value="Unassembled WGS sequence"/>
</dbReference>
<evidence type="ECO:0000256" key="8">
    <source>
        <dbReference type="ARBA" id="ARBA00022989"/>
    </source>
</evidence>
<evidence type="ECO:0000256" key="6">
    <source>
        <dbReference type="ARBA" id="ARBA00022692"/>
    </source>
</evidence>
<evidence type="ECO:0000256" key="9">
    <source>
        <dbReference type="ARBA" id="ARBA00023136"/>
    </source>
</evidence>
<evidence type="ECO:0000313" key="11">
    <source>
        <dbReference type="EMBL" id="MBC3875025.1"/>
    </source>
</evidence>
<keyword evidence="12" id="KW-1185">Reference proteome</keyword>